<evidence type="ECO:0000313" key="13">
    <source>
        <dbReference type="EMBL" id="AFH58717.1"/>
    </source>
</evidence>
<protein>
    <submittedName>
        <fullName evidence="13">MIP35177p1</fullName>
    </submittedName>
</protein>
<dbReference type="PROSITE" id="PS50240">
    <property type="entry name" value="TRYPSIN_DOM"/>
    <property type="match status" value="1"/>
</dbReference>
<dbReference type="InterPro" id="IPR018114">
    <property type="entry name" value="TRYPSIN_HIS"/>
</dbReference>
<dbReference type="Pfam" id="PF00089">
    <property type="entry name" value="Trypsin"/>
    <property type="match status" value="1"/>
</dbReference>
<dbReference type="InterPro" id="IPR043504">
    <property type="entry name" value="Peptidase_S1_PA_chymotrypsin"/>
</dbReference>
<dbReference type="FunFam" id="2.40.10.10:FF:000078">
    <property type="entry name" value="Serine protease H137"/>
    <property type="match status" value="1"/>
</dbReference>
<feature type="signal peptide" evidence="11">
    <location>
        <begin position="1"/>
        <end position="34"/>
    </location>
</feature>
<organism evidence="13">
    <name type="scientific">Drosophila melanogaster</name>
    <name type="common">Fruit fly</name>
    <dbReference type="NCBI Taxonomy" id="7227"/>
    <lineage>
        <taxon>Eukaryota</taxon>
        <taxon>Metazoa</taxon>
        <taxon>Ecdysozoa</taxon>
        <taxon>Arthropoda</taxon>
        <taxon>Hexapoda</taxon>
        <taxon>Insecta</taxon>
        <taxon>Pterygota</taxon>
        <taxon>Neoptera</taxon>
        <taxon>Endopterygota</taxon>
        <taxon>Diptera</taxon>
        <taxon>Brachycera</taxon>
        <taxon>Muscomorpha</taxon>
        <taxon>Ephydroidea</taxon>
        <taxon>Drosophilidae</taxon>
        <taxon>Drosophila</taxon>
        <taxon>Sophophora</taxon>
    </lineage>
</organism>
<dbReference type="Gene3D" id="2.40.10.10">
    <property type="entry name" value="Trypsin-like serine proteases"/>
    <property type="match status" value="2"/>
</dbReference>
<feature type="domain" description="Peptidase S1" evidence="12">
    <location>
        <begin position="49"/>
        <end position="272"/>
    </location>
</feature>
<dbReference type="PRINTS" id="PR00722">
    <property type="entry name" value="CHYMOTRYPSIN"/>
</dbReference>
<dbReference type="EMBL" id="BT133420">
    <property type="protein sequence ID" value="AFH58717.1"/>
    <property type="molecule type" value="mRNA"/>
</dbReference>
<feature type="chain" id="PRO_5003624638" evidence="11">
    <location>
        <begin position="35"/>
        <end position="488"/>
    </location>
</feature>
<evidence type="ECO:0000256" key="7">
    <source>
        <dbReference type="ARBA" id="ARBA00023145"/>
    </source>
</evidence>
<dbReference type="HOGENOM" id="CLU_004497_6_2_1"/>
<dbReference type="MEROPS" id="S01.B85"/>
<comment type="similarity">
    <text evidence="10">Belongs to the peptidase S1 family. CLIP subfamily.</text>
</comment>
<dbReference type="SMART" id="SM00020">
    <property type="entry name" value="Tryp_SPc"/>
    <property type="match status" value="1"/>
</dbReference>
<keyword evidence="8" id="KW-1015">Disulfide bond</keyword>
<dbReference type="InterPro" id="IPR001254">
    <property type="entry name" value="Trypsin_dom"/>
</dbReference>
<dbReference type="GO" id="GO:0051604">
    <property type="term" value="P:protein maturation"/>
    <property type="evidence" value="ECO:0007669"/>
    <property type="project" value="UniProtKB-ARBA"/>
</dbReference>
<evidence type="ECO:0000256" key="5">
    <source>
        <dbReference type="ARBA" id="ARBA00022825"/>
    </source>
</evidence>
<evidence type="ECO:0000256" key="11">
    <source>
        <dbReference type="SAM" id="SignalP"/>
    </source>
</evidence>
<evidence type="ECO:0000256" key="8">
    <source>
        <dbReference type="ARBA" id="ARBA00023157"/>
    </source>
</evidence>
<dbReference type="AlphaFoldDB" id="I0B8M0"/>
<dbReference type="InterPro" id="IPR051487">
    <property type="entry name" value="Ser/Thr_Proteases_Immune/Dev"/>
</dbReference>
<keyword evidence="9" id="KW-0325">Glycoprotein</keyword>
<evidence type="ECO:0000259" key="12">
    <source>
        <dbReference type="PROSITE" id="PS50240"/>
    </source>
</evidence>
<dbReference type="CDD" id="cd00190">
    <property type="entry name" value="Tryp_SPc"/>
    <property type="match status" value="1"/>
</dbReference>
<keyword evidence="2" id="KW-0479">Metal-binding</keyword>
<keyword evidence="4" id="KW-0378">Hydrolase</keyword>
<evidence type="ECO:0000256" key="10">
    <source>
        <dbReference type="ARBA" id="ARBA00024195"/>
    </source>
</evidence>
<dbReference type="VEuPathDB" id="VectorBase:FBgn0263999"/>
<keyword evidence="3 11" id="KW-0732">Signal</keyword>
<dbReference type="GO" id="GO:0006508">
    <property type="term" value="P:proteolysis"/>
    <property type="evidence" value="ECO:0007669"/>
    <property type="project" value="UniProtKB-KW"/>
</dbReference>
<evidence type="ECO:0000256" key="2">
    <source>
        <dbReference type="ARBA" id="ARBA00022723"/>
    </source>
</evidence>
<accession>I0B8M0</accession>
<dbReference type="GO" id="GO:0004252">
    <property type="term" value="F:serine-type endopeptidase activity"/>
    <property type="evidence" value="ECO:0007669"/>
    <property type="project" value="InterPro"/>
</dbReference>
<evidence type="ECO:0000256" key="1">
    <source>
        <dbReference type="ARBA" id="ARBA00022670"/>
    </source>
</evidence>
<dbReference type="GO" id="GO:0046872">
    <property type="term" value="F:metal ion binding"/>
    <property type="evidence" value="ECO:0007669"/>
    <property type="project" value="UniProtKB-KW"/>
</dbReference>
<dbReference type="SUPFAM" id="SSF50494">
    <property type="entry name" value="Trypsin-like serine proteases"/>
    <property type="match status" value="2"/>
</dbReference>
<keyword evidence="5" id="KW-0720">Serine protease</keyword>
<name>I0B8M0_DROME</name>
<proteinExistence type="evidence at transcript level"/>
<keyword evidence="1" id="KW-0645">Protease</keyword>
<dbReference type="PANTHER" id="PTHR24256">
    <property type="entry name" value="TRYPTASE-RELATED"/>
    <property type="match status" value="1"/>
</dbReference>
<dbReference type="InterPro" id="IPR001314">
    <property type="entry name" value="Peptidase_S1A"/>
</dbReference>
<reference evidence="13" key="1">
    <citation type="submission" date="2012-04" db="EMBL/GenBank/DDBJ databases">
        <authorList>
            <person name="Carlson J."/>
            <person name="Booth B."/>
            <person name="Frise E."/>
            <person name="Sandler J."/>
            <person name="Wan K."/>
            <person name="Yu C."/>
            <person name="Celniker S."/>
        </authorList>
    </citation>
    <scope>NUCLEOTIDE SEQUENCE</scope>
</reference>
<keyword evidence="7" id="KW-0865">Zymogen</keyword>
<evidence type="ECO:0000256" key="9">
    <source>
        <dbReference type="ARBA" id="ARBA00023180"/>
    </source>
</evidence>
<dbReference type="PROSITE" id="PS00134">
    <property type="entry name" value="TRYPSIN_HIS"/>
    <property type="match status" value="1"/>
</dbReference>
<sequence length="488" mass="55063">MLPNQLLLSGSIRKMCCWLSLLLVAVVIYQNAFAQLLDENCKVKITYRVANGHTAITSQFMAALYNNSEFFCGGSLIHKQYVLTAAHCVRDLDEVTVHLGENNRSCPIPVCKHVLRLNAKVILHPNFHGNIFLNDIALLRLEREVIFEAHIRPICIILDEDVTSNNQNNFTAYGWGKTEHGNISDVLSFIDLVRLPKSMCYQNINTICAGSTSGDTCESDSGGPLIGNFVHRGKSRDILFGITSYGDAECSGLFGVYTDVNAYKSWIASVVFESEPRLLNEYCKSDWGAKIFLRLWEMSLFEHKFAGALITNQFVVTVASALPDNFNASKIKIESKYLQVYDVDWALKHPHFEQAPRIRNNIALIRLAKMIPRSIFEIPICLGLNFDSPTTWNALLYSANNRFLGSQQVNLKRIHDCFEPNEYCVEKPDKLNYLPYDTPGSVIGTSQMFKGREIYLIAGIISHTQGDVIVFTNIQDHVEWITTIMKNT</sequence>
<evidence type="ECO:0000256" key="6">
    <source>
        <dbReference type="ARBA" id="ARBA00022837"/>
    </source>
</evidence>
<dbReference type="ExpressionAtlas" id="I0B8M0">
    <property type="expression patterns" value="baseline and differential"/>
</dbReference>
<evidence type="ECO:0000256" key="4">
    <source>
        <dbReference type="ARBA" id="ARBA00022801"/>
    </source>
</evidence>
<dbReference type="InterPro" id="IPR009003">
    <property type="entry name" value="Peptidase_S1_PA"/>
</dbReference>
<dbReference type="FunFam" id="2.40.10.10:FF:000028">
    <property type="entry name" value="Serine protease easter"/>
    <property type="match status" value="1"/>
</dbReference>
<keyword evidence="6" id="KW-0106">Calcium</keyword>
<dbReference type="OrthoDB" id="6261922at2759"/>
<evidence type="ECO:0000256" key="3">
    <source>
        <dbReference type="ARBA" id="ARBA00022729"/>
    </source>
</evidence>